<dbReference type="Pfam" id="PF07714">
    <property type="entry name" value="PK_Tyr_Ser-Thr"/>
    <property type="match status" value="1"/>
</dbReference>
<evidence type="ECO:0000256" key="4">
    <source>
        <dbReference type="ARBA" id="ARBA00022840"/>
    </source>
</evidence>
<feature type="region of interest" description="Disordered" evidence="10">
    <location>
        <begin position="1"/>
        <end position="36"/>
    </location>
</feature>
<feature type="compositionally biased region" description="Acidic residues" evidence="10">
    <location>
        <begin position="196"/>
        <end position="215"/>
    </location>
</feature>
<keyword evidence="5 9" id="KW-0829">Tyrosine-protein kinase</keyword>
<feature type="region of interest" description="Disordered" evidence="10">
    <location>
        <begin position="192"/>
        <end position="227"/>
    </location>
</feature>
<feature type="compositionally biased region" description="Basic and acidic residues" evidence="10">
    <location>
        <begin position="113"/>
        <end position="139"/>
    </location>
</feature>
<feature type="compositionally biased region" description="Basic and acidic residues" evidence="10">
    <location>
        <begin position="56"/>
        <end position="67"/>
    </location>
</feature>
<gene>
    <name evidence="13" type="ORF">HOLleu_24166</name>
</gene>
<name>A0A9Q1BWB5_HOLLE</name>
<keyword evidence="3 9" id="KW-0418">Kinase</keyword>
<dbReference type="InterPro" id="IPR036028">
    <property type="entry name" value="SH3-like_dom_sf"/>
</dbReference>
<dbReference type="OrthoDB" id="28230at2759"/>
<keyword evidence="2 8" id="KW-0547">Nucleotide-binding</keyword>
<dbReference type="FunFam" id="1.10.510.10:FF:000554">
    <property type="entry name" value="Predicted protein"/>
    <property type="match status" value="1"/>
</dbReference>
<comment type="similarity">
    <text evidence="9">Belongs to the protein kinase superfamily. Tyr protein kinase family.</text>
</comment>
<evidence type="ECO:0000256" key="5">
    <source>
        <dbReference type="ARBA" id="ARBA00023137"/>
    </source>
</evidence>
<evidence type="ECO:0000256" key="7">
    <source>
        <dbReference type="PROSITE-ProRule" id="PRU00191"/>
    </source>
</evidence>
<dbReference type="Gene3D" id="3.30.505.10">
    <property type="entry name" value="SH2 domain"/>
    <property type="match status" value="1"/>
</dbReference>
<dbReference type="Pfam" id="PF00017">
    <property type="entry name" value="SH2"/>
    <property type="match status" value="1"/>
</dbReference>
<keyword evidence="7" id="KW-0727">SH2 domain</keyword>
<keyword evidence="4 8" id="KW-0067">ATP-binding</keyword>
<evidence type="ECO:0000256" key="10">
    <source>
        <dbReference type="SAM" id="MobiDB-lite"/>
    </source>
</evidence>
<proteinExistence type="inferred from homology"/>
<organism evidence="13 14">
    <name type="scientific">Holothuria leucospilota</name>
    <name type="common">Black long sea cucumber</name>
    <name type="synonym">Mertensiothuria leucospilota</name>
    <dbReference type="NCBI Taxonomy" id="206669"/>
    <lineage>
        <taxon>Eukaryota</taxon>
        <taxon>Metazoa</taxon>
        <taxon>Echinodermata</taxon>
        <taxon>Eleutherozoa</taxon>
        <taxon>Echinozoa</taxon>
        <taxon>Holothuroidea</taxon>
        <taxon>Aspidochirotacea</taxon>
        <taxon>Aspidochirotida</taxon>
        <taxon>Holothuriidae</taxon>
        <taxon>Holothuria</taxon>
    </lineage>
</organism>
<dbReference type="PROSITE" id="PS00109">
    <property type="entry name" value="PROTEIN_KINASE_TYR"/>
    <property type="match status" value="1"/>
</dbReference>
<evidence type="ECO:0000256" key="8">
    <source>
        <dbReference type="PROSITE-ProRule" id="PRU10141"/>
    </source>
</evidence>
<feature type="compositionally biased region" description="Basic and acidic residues" evidence="10">
    <location>
        <begin position="8"/>
        <end position="36"/>
    </location>
</feature>
<dbReference type="EC" id="2.7.10.2" evidence="9"/>
<sequence length="729" mass="84031">MGMCCCKDGTKKDQHDNTTESNTRERQTEAHDEPADEKVIYKRFIRTFEDRSFRVKKGEVVAVKKETPTTFNVQKQNGHRADVPKDALEDVQIDDDDEEENREADSDGNSSLGEDHPSDNSKRKQKEDRNSDEAREHPPKSKYAVGEVKRKTFSRDWQHASFHAKKGQVVEVMNETTTQSYVKMSDGRKAYVPNDNLEDIDWDDDEKEETTELDQDTPRSSKNVVSERSKNVEYAYRKSRDAPELLPVSKFDSRTFIAKRSYDSIRDDEIGVKEGECLIRLKEGELSWKMKRQKDPSKVGLVPASMLRPIKFQDEQWYFGEMDNVRSCKLLLQKSLPEGTFLVRDSATQKENLTLSVRVNTKEGKPDVVHFRISVSKPEVGDTIHYKFNSQKTITECCSSQELIMQYKNSHLRTTNGLIVPLNFGLVNPVKEDIDFPSLADIKIDPSHIRKHRQLGEGNYGTVFKATWTRNEGKITVAVKESKNQHRKDGVEDIKREAEAMCKLRHTNIVSLFGYCYNRSEDSVLLVFEFVSKGDLAKYLQKCGDEDVKELDILYYALQVADGMRYLAGENIVHRDLAARNVLLGENQVVKIADFGLARFLSDERIYEVQNAQRKIPIRWTAPEALKERAFTEKSDVWSYGIFLTELVTGGKTPYPDITDIHLLLTRLERGHRIPQNELSCSDDIYEIMTSCWRKDPEDRPNFENLFETVQDLYVVIMEADYPNYNLTQ</sequence>
<evidence type="ECO:0000256" key="9">
    <source>
        <dbReference type="RuleBase" id="RU362096"/>
    </source>
</evidence>
<dbReference type="PROSITE" id="PS00107">
    <property type="entry name" value="PROTEIN_KINASE_ATP"/>
    <property type="match status" value="1"/>
</dbReference>
<dbReference type="InterPro" id="IPR008266">
    <property type="entry name" value="Tyr_kinase_AS"/>
</dbReference>
<dbReference type="SUPFAM" id="SSF56112">
    <property type="entry name" value="Protein kinase-like (PK-like)"/>
    <property type="match status" value="1"/>
</dbReference>
<dbReference type="InterPro" id="IPR017441">
    <property type="entry name" value="Protein_kinase_ATP_BS"/>
</dbReference>
<feature type="domain" description="Protein kinase" evidence="12">
    <location>
        <begin position="449"/>
        <end position="715"/>
    </location>
</feature>
<feature type="domain" description="SH2" evidence="11">
    <location>
        <begin position="317"/>
        <end position="422"/>
    </location>
</feature>
<dbReference type="PROSITE" id="PS50001">
    <property type="entry name" value="SH2"/>
    <property type="match status" value="1"/>
</dbReference>
<dbReference type="SUPFAM" id="SSF50044">
    <property type="entry name" value="SH3-domain"/>
    <property type="match status" value="1"/>
</dbReference>
<dbReference type="Proteomes" id="UP001152320">
    <property type="component" value="Chromosome 11"/>
</dbReference>
<evidence type="ECO:0000256" key="6">
    <source>
        <dbReference type="ARBA" id="ARBA00051245"/>
    </source>
</evidence>
<protein>
    <recommendedName>
        <fullName evidence="9">Tyrosine-protein kinase</fullName>
        <ecNumber evidence="9">2.7.10.2</ecNumber>
    </recommendedName>
</protein>
<dbReference type="InterPro" id="IPR001245">
    <property type="entry name" value="Ser-Thr/Tyr_kinase_cat_dom"/>
</dbReference>
<dbReference type="InterPro" id="IPR020635">
    <property type="entry name" value="Tyr_kinase_cat_dom"/>
</dbReference>
<dbReference type="InterPro" id="IPR000980">
    <property type="entry name" value="SH2"/>
</dbReference>
<dbReference type="AlphaFoldDB" id="A0A9Q1BWB5"/>
<evidence type="ECO:0000256" key="1">
    <source>
        <dbReference type="ARBA" id="ARBA00022679"/>
    </source>
</evidence>
<evidence type="ECO:0000313" key="14">
    <source>
        <dbReference type="Proteomes" id="UP001152320"/>
    </source>
</evidence>
<dbReference type="Gene3D" id="2.30.30.40">
    <property type="entry name" value="SH3 Domains"/>
    <property type="match status" value="1"/>
</dbReference>
<dbReference type="InterPro" id="IPR000719">
    <property type="entry name" value="Prot_kinase_dom"/>
</dbReference>
<dbReference type="PROSITE" id="PS50011">
    <property type="entry name" value="PROTEIN_KINASE_DOM"/>
    <property type="match status" value="1"/>
</dbReference>
<dbReference type="InterPro" id="IPR011009">
    <property type="entry name" value="Kinase-like_dom_sf"/>
</dbReference>
<accession>A0A9Q1BWB5</accession>
<dbReference type="Gene3D" id="1.10.510.10">
    <property type="entry name" value="Transferase(Phosphotransferase) domain 1"/>
    <property type="match status" value="1"/>
</dbReference>
<dbReference type="SMART" id="SM00252">
    <property type="entry name" value="SH2"/>
    <property type="match status" value="1"/>
</dbReference>
<evidence type="ECO:0000256" key="2">
    <source>
        <dbReference type="ARBA" id="ARBA00022741"/>
    </source>
</evidence>
<evidence type="ECO:0000259" key="11">
    <source>
        <dbReference type="PROSITE" id="PS50001"/>
    </source>
</evidence>
<comment type="catalytic activity">
    <reaction evidence="6 9">
        <text>L-tyrosyl-[protein] + ATP = O-phospho-L-tyrosyl-[protein] + ADP + H(+)</text>
        <dbReference type="Rhea" id="RHEA:10596"/>
        <dbReference type="Rhea" id="RHEA-COMP:10136"/>
        <dbReference type="Rhea" id="RHEA-COMP:20101"/>
        <dbReference type="ChEBI" id="CHEBI:15378"/>
        <dbReference type="ChEBI" id="CHEBI:30616"/>
        <dbReference type="ChEBI" id="CHEBI:46858"/>
        <dbReference type="ChEBI" id="CHEBI:61978"/>
        <dbReference type="ChEBI" id="CHEBI:456216"/>
        <dbReference type="EC" id="2.7.10.2"/>
    </reaction>
</comment>
<feature type="binding site" evidence="8">
    <location>
        <position position="480"/>
    </location>
    <ligand>
        <name>ATP</name>
        <dbReference type="ChEBI" id="CHEBI:30616"/>
    </ligand>
</feature>
<evidence type="ECO:0000313" key="13">
    <source>
        <dbReference type="EMBL" id="KAJ8033804.1"/>
    </source>
</evidence>
<dbReference type="PANTHER" id="PTHR24418">
    <property type="entry name" value="TYROSINE-PROTEIN KINASE"/>
    <property type="match status" value="1"/>
</dbReference>
<feature type="compositionally biased region" description="Acidic residues" evidence="10">
    <location>
        <begin position="89"/>
        <end position="102"/>
    </location>
</feature>
<dbReference type="SUPFAM" id="SSF55550">
    <property type="entry name" value="SH2 domain"/>
    <property type="match status" value="1"/>
</dbReference>
<dbReference type="CDD" id="cd00192">
    <property type="entry name" value="PTKc"/>
    <property type="match status" value="1"/>
</dbReference>
<keyword evidence="1 9" id="KW-0808">Transferase</keyword>
<evidence type="ECO:0000259" key="12">
    <source>
        <dbReference type="PROSITE" id="PS50011"/>
    </source>
</evidence>
<dbReference type="GO" id="GO:0005524">
    <property type="term" value="F:ATP binding"/>
    <property type="evidence" value="ECO:0007669"/>
    <property type="project" value="UniProtKB-UniRule"/>
</dbReference>
<dbReference type="SMART" id="SM00219">
    <property type="entry name" value="TyrKc"/>
    <property type="match status" value="1"/>
</dbReference>
<feature type="compositionally biased region" description="Basic and acidic residues" evidence="10">
    <location>
        <begin position="79"/>
        <end position="88"/>
    </location>
</feature>
<keyword evidence="14" id="KW-1185">Reference proteome</keyword>
<feature type="region of interest" description="Disordered" evidence="10">
    <location>
        <begin position="56"/>
        <end position="148"/>
    </location>
</feature>
<dbReference type="InterPro" id="IPR050198">
    <property type="entry name" value="Non-receptor_tyrosine_kinases"/>
</dbReference>
<comment type="caution">
    <text evidence="13">The sequence shown here is derived from an EMBL/GenBank/DDBJ whole genome shotgun (WGS) entry which is preliminary data.</text>
</comment>
<dbReference type="GO" id="GO:0004715">
    <property type="term" value="F:non-membrane spanning protein tyrosine kinase activity"/>
    <property type="evidence" value="ECO:0007669"/>
    <property type="project" value="UniProtKB-EC"/>
</dbReference>
<dbReference type="EMBL" id="JAIZAY010000011">
    <property type="protein sequence ID" value="KAJ8033804.1"/>
    <property type="molecule type" value="Genomic_DNA"/>
</dbReference>
<evidence type="ECO:0000256" key="3">
    <source>
        <dbReference type="ARBA" id="ARBA00022777"/>
    </source>
</evidence>
<reference evidence="13" key="1">
    <citation type="submission" date="2021-10" db="EMBL/GenBank/DDBJ databases">
        <title>Tropical sea cucumber genome reveals ecological adaptation and Cuvierian tubules defense mechanism.</title>
        <authorList>
            <person name="Chen T."/>
        </authorList>
    </citation>
    <scope>NUCLEOTIDE SEQUENCE</scope>
    <source>
        <strain evidence="13">Nanhai2018</strain>
        <tissue evidence="13">Muscle</tissue>
    </source>
</reference>
<dbReference type="PRINTS" id="PR00109">
    <property type="entry name" value="TYRKINASE"/>
</dbReference>
<dbReference type="InterPro" id="IPR036860">
    <property type="entry name" value="SH2_dom_sf"/>
</dbReference>